<gene>
    <name evidence="3" type="ORF">NE857_27605</name>
</gene>
<keyword evidence="4" id="KW-1185">Reference proteome</keyword>
<keyword evidence="2" id="KW-0732">Signal</keyword>
<feature type="region of interest" description="Disordered" evidence="1">
    <location>
        <begin position="145"/>
        <end position="172"/>
    </location>
</feature>
<protein>
    <recommendedName>
        <fullName evidence="5">Lipoprotein</fullName>
    </recommendedName>
</protein>
<evidence type="ECO:0000256" key="2">
    <source>
        <dbReference type="SAM" id="SignalP"/>
    </source>
</evidence>
<dbReference type="RefSeq" id="WP_254418297.1">
    <property type="nucleotide sequence ID" value="NZ_BAAAJB010000012.1"/>
</dbReference>
<dbReference type="Proteomes" id="UP001055940">
    <property type="component" value="Chromosome"/>
</dbReference>
<name>A0ABY5D6L6_9ACTN</name>
<organism evidence="3 4">
    <name type="scientific">Nocardiopsis exhalans</name>
    <dbReference type="NCBI Taxonomy" id="163604"/>
    <lineage>
        <taxon>Bacteria</taxon>
        <taxon>Bacillati</taxon>
        <taxon>Actinomycetota</taxon>
        <taxon>Actinomycetes</taxon>
        <taxon>Streptosporangiales</taxon>
        <taxon>Nocardiopsidaceae</taxon>
        <taxon>Nocardiopsis</taxon>
    </lineage>
</organism>
<evidence type="ECO:0000313" key="3">
    <source>
        <dbReference type="EMBL" id="USY19000.1"/>
    </source>
</evidence>
<sequence length="172" mass="17742">MRTIWSRNTRGIAVVSVLALAVTACSALGAEGTGGGGATGDYPSYASAEELFASADLVVEATVEGSRTEPIDVAEDAAEEGLAPIEYTVYSLTVSEVFSGAAPEGVLEVKHPVGQEDLELREGSAYVLFLQTYGDEVPPSLLNPDQGAHLVGDDGSLEPVGGSLEVDRDDLG</sequence>
<accession>A0ABY5D6L6</accession>
<evidence type="ECO:0000256" key="1">
    <source>
        <dbReference type="SAM" id="MobiDB-lite"/>
    </source>
</evidence>
<proteinExistence type="predicted"/>
<dbReference type="PROSITE" id="PS51257">
    <property type="entry name" value="PROKAR_LIPOPROTEIN"/>
    <property type="match status" value="1"/>
</dbReference>
<evidence type="ECO:0000313" key="4">
    <source>
        <dbReference type="Proteomes" id="UP001055940"/>
    </source>
</evidence>
<dbReference type="EMBL" id="CP099837">
    <property type="protein sequence ID" value="USY19000.1"/>
    <property type="molecule type" value="Genomic_DNA"/>
</dbReference>
<feature type="chain" id="PRO_5047272719" description="Lipoprotein" evidence="2">
    <location>
        <begin position="30"/>
        <end position="172"/>
    </location>
</feature>
<reference evidence="3" key="1">
    <citation type="submission" date="2022-06" db="EMBL/GenBank/DDBJ databases">
        <authorList>
            <person name="Ping M."/>
        </authorList>
    </citation>
    <scope>NUCLEOTIDE SEQUENCE</scope>
    <source>
        <strain evidence="3">JCM11759T</strain>
    </source>
</reference>
<feature type="signal peptide" evidence="2">
    <location>
        <begin position="1"/>
        <end position="29"/>
    </location>
</feature>
<evidence type="ECO:0008006" key="5">
    <source>
        <dbReference type="Google" id="ProtNLM"/>
    </source>
</evidence>